<proteinExistence type="predicted"/>
<feature type="compositionally biased region" description="Basic and acidic residues" evidence="1">
    <location>
        <begin position="1"/>
        <end position="17"/>
    </location>
</feature>
<evidence type="ECO:0000256" key="1">
    <source>
        <dbReference type="SAM" id="MobiDB-lite"/>
    </source>
</evidence>
<feature type="region of interest" description="Disordered" evidence="1">
    <location>
        <begin position="1"/>
        <end position="28"/>
    </location>
</feature>
<name>A0AAP0GLI8_9ASTR</name>
<dbReference type="GO" id="GO:0080142">
    <property type="term" value="P:regulation of salicylic acid biosynthetic process"/>
    <property type="evidence" value="ECO:0007669"/>
    <property type="project" value="TreeGrafter"/>
</dbReference>
<evidence type="ECO:0000313" key="4">
    <source>
        <dbReference type="EMBL" id="KAK9054508.1"/>
    </source>
</evidence>
<dbReference type="InterPro" id="IPR046831">
    <property type="entry name" value="Calmodulin_bind_N"/>
</dbReference>
<dbReference type="Pfam" id="PF07887">
    <property type="entry name" value="Calmodulin_bind"/>
    <property type="match status" value="1"/>
</dbReference>
<feature type="region of interest" description="Disordered" evidence="1">
    <location>
        <begin position="404"/>
        <end position="437"/>
    </location>
</feature>
<evidence type="ECO:0000313" key="5">
    <source>
        <dbReference type="Proteomes" id="UP001408789"/>
    </source>
</evidence>
<feature type="compositionally biased region" description="Polar residues" evidence="1">
    <location>
        <begin position="466"/>
        <end position="481"/>
    </location>
</feature>
<feature type="compositionally biased region" description="Polar residues" evidence="1">
    <location>
        <begin position="18"/>
        <end position="27"/>
    </location>
</feature>
<dbReference type="InterPro" id="IPR012416">
    <property type="entry name" value="CBP60"/>
</dbReference>
<gene>
    <name evidence="4" type="ORF">SSX86_025586</name>
</gene>
<keyword evidence="5" id="KW-1185">Reference proteome</keyword>
<feature type="compositionally biased region" description="Polar residues" evidence="1">
    <location>
        <begin position="411"/>
        <end position="423"/>
    </location>
</feature>
<dbReference type="GO" id="GO:0005634">
    <property type="term" value="C:nucleus"/>
    <property type="evidence" value="ECO:0007669"/>
    <property type="project" value="TreeGrafter"/>
</dbReference>
<reference evidence="4 5" key="1">
    <citation type="submission" date="2024-04" db="EMBL/GenBank/DDBJ databases">
        <title>The reference genome of an endangered Asteraceae, Deinandra increscens subsp. villosa, native to the Central Coast of California.</title>
        <authorList>
            <person name="Guilliams M."/>
            <person name="Hasenstab-Lehman K."/>
            <person name="Meyer R."/>
            <person name="Mcevoy S."/>
        </authorList>
    </citation>
    <scope>NUCLEOTIDE SEQUENCE [LARGE SCALE GENOMIC DNA]</scope>
    <source>
        <tissue evidence="4">Leaf</tissue>
    </source>
</reference>
<dbReference type="InterPro" id="IPR046830">
    <property type="entry name" value="Calmod_bind_M"/>
</dbReference>
<dbReference type="Proteomes" id="UP001408789">
    <property type="component" value="Unassembled WGS sequence"/>
</dbReference>
<feature type="domain" description="Calmodulin binding protein-like N-terminal" evidence="2">
    <location>
        <begin position="92"/>
        <end position="235"/>
    </location>
</feature>
<feature type="region of interest" description="Disordered" evidence="1">
    <location>
        <begin position="456"/>
        <end position="481"/>
    </location>
</feature>
<feature type="domain" description="Calmodulin binding protein central" evidence="3">
    <location>
        <begin position="248"/>
        <end position="312"/>
    </location>
</feature>
<dbReference type="GO" id="GO:0043565">
    <property type="term" value="F:sequence-specific DNA binding"/>
    <property type="evidence" value="ECO:0007669"/>
    <property type="project" value="TreeGrafter"/>
</dbReference>
<sequence>MAFNRRWSEEGSIKGRSSDQNTNSTDDQLPVIRELTRGTGEMTIIRALQRFAGPIFEPIFRPLIHQLVKNELAAKQEALISLKENSSVLKNLKLQFRNKIAQPVFTGMTLLGENQEPIKIALVDALSGQIVNSGAESAANLEIMCLRVGDDDVTYTSYKDVQERILSERNGRQNLQGNTCLQLKEGVGFLHKISFTHNSKHTRNGSYRLVAVVVDAALINEVEVAWSETFAMKDRRCTYHEKNPCPALSDKVCHLQQISYKGARYKRLKNAGVFSVKDLLRLLYTDRKQLEDILQLKAPSKFWDDIVKNAQASSGMFLYLDPRNEQKTGVVLDVKLQLKALIVEPGLCVAVNQLSEQQKVQTRDVMKYASEHFDMLHPFDHETSLQEYLQSCPGFTSLPSAMMKDEPPTPSSQVTKASHSLDNPNHKPFVTTRSERGKEKVPFDGEMIPSLSDYEEHNLFHPPSLESPNGRNSGTATEPGTSFQAAGSCLDTCELMNISDINDPMLNESQLFSFLNDNDIRDILNGSPNECQLNPAIVSFCTIAQTRWTKVSKLLRRNSVRERICLSQGIQPLKKQRCC</sequence>
<dbReference type="Pfam" id="PF20451">
    <property type="entry name" value="Calmod_bind_M"/>
    <property type="match status" value="1"/>
</dbReference>
<dbReference type="GO" id="GO:0003700">
    <property type="term" value="F:DNA-binding transcription factor activity"/>
    <property type="evidence" value="ECO:0007669"/>
    <property type="project" value="TreeGrafter"/>
</dbReference>
<protein>
    <submittedName>
        <fullName evidence="4">Uncharacterized protein</fullName>
    </submittedName>
</protein>
<dbReference type="GO" id="GO:0005516">
    <property type="term" value="F:calmodulin binding"/>
    <property type="evidence" value="ECO:0007669"/>
    <property type="project" value="InterPro"/>
</dbReference>
<accession>A0AAP0GLI8</accession>
<dbReference type="AlphaFoldDB" id="A0AAP0GLI8"/>
<dbReference type="EMBL" id="JBCNJP010000025">
    <property type="protein sequence ID" value="KAK9054508.1"/>
    <property type="molecule type" value="Genomic_DNA"/>
</dbReference>
<dbReference type="PANTHER" id="PTHR31713:SF63">
    <property type="entry name" value="CALMODULIN-BINDING PROTEIN60"/>
    <property type="match status" value="1"/>
</dbReference>
<comment type="caution">
    <text evidence="4">The sequence shown here is derived from an EMBL/GenBank/DDBJ whole genome shotgun (WGS) entry which is preliminary data.</text>
</comment>
<evidence type="ECO:0000259" key="2">
    <source>
        <dbReference type="Pfam" id="PF07887"/>
    </source>
</evidence>
<dbReference type="PANTHER" id="PTHR31713">
    <property type="entry name" value="OS02G0177800 PROTEIN"/>
    <property type="match status" value="1"/>
</dbReference>
<evidence type="ECO:0000259" key="3">
    <source>
        <dbReference type="Pfam" id="PF20451"/>
    </source>
</evidence>
<organism evidence="4 5">
    <name type="scientific">Deinandra increscens subsp. villosa</name>
    <dbReference type="NCBI Taxonomy" id="3103831"/>
    <lineage>
        <taxon>Eukaryota</taxon>
        <taxon>Viridiplantae</taxon>
        <taxon>Streptophyta</taxon>
        <taxon>Embryophyta</taxon>
        <taxon>Tracheophyta</taxon>
        <taxon>Spermatophyta</taxon>
        <taxon>Magnoliopsida</taxon>
        <taxon>eudicotyledons</taxon>
        <taxon>Gunneridae</taxon>
        <taxon>Pentapetalae</taxon>
        <taxon>asterids</taxon>
        <taxon>campanulids</taxon>
        <taxon>Asterales</taxon>
        <taxon>Asteraceae</taxon>
        <taxon>Asteroideae</taxon>
        <taxon>Heliantheae alliance</taxon>
        <taxon>Madieae</taxon>
        <taxon>Madiinae</taxon>
        <taxon>Deinandra</taxon>
    </lineage>
</organism>